<reference evidence="2" key="1">
    <citation type="submission" date="2015-12" db="EMBL/GenBank/DDBJ databases">
        <title>De novo transcriptome assembly of four potential Pierce s Disease insect vectors from Arizona vineyards.</title>
        <authorList>
            <person name="Tassone E.E."/>
        </authorList>
    </citation>
    <scope>NUCLEOTIDE SEQUENCE</scope>
</reference>
<dbReference type="EMBL" id="GEDC01003936">
    <property type="protein sequence ID" value="JAS33362.1"/>
    <property type="molecule type" value="Transcribed_RNA"/>
</dbReference>
<protein>
    <submittedName>
        <fullName evidence="2">Uncharacterized protein</fullName>
    </submittedName>
</protein>
<organism evidence="2">
    <name type="scientific">Clastoptera arizonana</name>
    <name type="common">Arizona spittle bug</name>
    <dbReference type="NCBI Taxonomy" id="38151"/>
    <lineage>
        <taxon>Eukaryota</taxon>
        <taxon>Metazoa</taxon>
        <taxon>Ecdysozoa</taxon>
        <taxon>Arthropoda</taxon>
        <taxon>Hexapoda</taxon>
        <taxon>Insecta</taxon>
        <taxon>Pterygota</taxon>
        <taxon>Neoptera</taxon>
        <taxon>Paraneoptera</taxon>
        <taxon>Hemiptera</taxon>
        <taxon>Auchenorrhyncha</taxon>
        <taxon>Cercopoidea</taxon>
        <taxon>Clastopteridae</taxon>
        <taxon>Clastoptera</taxon>
    </lineage>
</organism>
<dbReference type="AlphaFoldDB" id="A0A1B6E611"/>
<dbReference type="CDD" id="cd23992">
    <property type="entry name" value="PBP_GOBP"/>
    <property type="match status" value="1"/>
</dbReference>
<name>A0A1B6E611_9HEMI</name>
<keyword evidence="1" id="KW-1133">Transmembrane helix</keyword>
<dbReference type="InterPro" id="IPR036728">
    <property type="entry name" value="PBP_GOBP_sf"/>
</dbReference>
<sequence length="163" mass="18399">MSLFNYVVLVILTISGIKCGVFAPIDFSRLLPRIMNAASNCASHAEHKVTPEFCITQWDGRNNPSDSQFDSCKETMTCAVKKLGLMTDDGEWMLSKVASMKESIRDEEMKQQFEQIYDKCSNVEGRNGEAVVNMMQCLMSNSEKFKENVQELAETLKTNEDGF</sequence>
<dbReference type="SUPFAM" id="SSF47565">
    <property type="entry name" value="Insect pheromone/odorant-binding proteins"/>
    <property type="match status" value="1"/>
</dbReference>
<evidence type="ECO:0000256" key="1">
    <source>
        <dbReference type="SAM" id="Phobius"/>
    </source>
</evidence>
<proteinExistence type="predicted"/>
<dbReference type="Pfam" id="PF01395">
    <property type="entry name" value="PBP_GOBP"/>
    <property type="match status" value="1"/>
</dbReference>
<dbReference type="GO" id="GO:0005549">
    <property type="term" value="F:odorant binding"/>
    <property type="evidence" value="ECO:0007669"/>
    <property type="project" value="InterPro"/>
</dbReference>
<accession>A0A1B6E611</accession>
<gene>
    <name evidence="2" type="ORF">g.4086</name>
</gene>
<keyword evidence="1" id="KW-0812">Transmembrane</keyword>
<feature type="transmembrane region" description="Helical" evidence="1">
    <location>
        <begin position="6"/>
        <end position="25"/>
    </location>
</feature>
<evidence type="ECO:0000313" key="2">
    <source>
        <dbReference type="EMBL" id="JAS33362.1"/>
    </source>
</evidence>
<keyword evidence="1" id="KW-0472">Membrane</keyword>
<dbReference type="InterPro" id="IPR006170">
    <property type="entry name" value="PBP/GOBP"/>
</dbReference>
<dbReference type="Gene3D" id="1.10.238.20">
    <property type="entry name" value="Pheromone/general odorant binding protein domain"/>
    <property type="match status" value="1"/>
</dbReference>